<dbReference type="PANTHER" id="PTHR43462:SF1">
    <property type="entry name" value="ALANYL-TRNA EDITING PROTEIN AARSD1"/>
    <property type="match status" value="1"/>
</dbReference>
<keyword evidence="2" id="KW-0479">Metal-binding</keyword>
<evidence type="ECO:0000256" key="3">
    <source>
        <dbReference type="ARBA" id="ARBA00022833"/>
    </source>
</evidence>
<evidence type="ECO:0000256" key="1">
    <source>
        <dbReference type="ARBA" id="ARBA00001947"/>
    </source>
</evidence>
<organism evidence="5 6">
    <name type="scientific">Myxococcus xanthus</name>
    <dbReference type="NCBI Taxonomy" id="34"/>
    <lineage>
        <taxon>Bacteria</taxon>
        <taxon>Pseudomonadati</taxon>
        <taxon>Myxococcota</taxon>
        <taxon>Myxococcia</taxon>
        <taxon>Myxococcales</taxon>
        <taxon>Cystobacterineae</taxon>
        <taxon>Myxococcaceae</taxon>
        <taxon>Myxococcus</taxon>
    </lineage>
</organism>
<evidence type="ECO:0000259" key="4">
    <source>
        <dbReference type="SMART" id="SM00863"/>
    </source>
</evidence>
<comment type="cofactor">
    <cofactor evidence="1">
        <name>Zn(2+)</name>
        <dbReference type="ChEBI" id="CHEBI:29105"/>
    </cofactor>
</comment>
<dbReference type="EMBL" id="JABFNT010000037">
    <property type="protein sequence ID" value="NOJ79358.1"/>
    <property type="molecule type" value="Genomic_DNA"/>
</dbReference>
<evidence type="ECO:0000313" key="5">
    <source>
        <dbReference type="EMBL" id="NOJ79358.1"/>
    </source>
</evidence>
<dbReference type="InterPro" id="IPR018163">
    <property type="entry name" value="Thr/Ala-tRNA-synth_IIc_edit"/>
</dbReference>
<feature type="domain" description="Threonyl/alanyl tRNA synthetase SAD" evidence="4">
    <location>
        <begin position="166"/>
        <end position="208"/>
    </location>
</feature>
<proteinExistence type="predicted"/>
<comment type="caution">
    <text evidence="5">The sequence shown here is derived from an EMBL/GenBank/DDBJ whole genome shotgun (WGS) entry which is preliminary data.</text>
</comment>
<dbReference type="SMART" id="SM00863">
    <property type="entry name" value="tRNA_SAD"/>
    <property type="match status" value="1"/>
</dbReference>
<accession>A0A7Y4IHE3</accession>
<evidence type="ECO:0000313" key="6">
    <source>
        <dbReference type="Proteomes" id="UP000533080"/>
    </source>
</evidence>
<dbReference type="PANTHER" id="PTHR43462">
    <property type="entry name" value="ALANYL-TRNA EDITING PROTEIN"/>
    <property type="match status" value="1"/>
</dbReference>
<dbReference type="Gene3D" id="3.30.980.10">
    <property type="entry name" value="Threonyl-trna Synthetase, Chain A, domain 2"/>
    <property type="match status" value="1"/>
</dbReference>
<gene>
    <name evidence="5" type="ORF">HNV28_13585</name>
</gene>
<dbReference type="Gene3D" id="2.40.30.130">
    <property type="match status" value="1"/>
</dbReference>
<dbReference type="InterPro" id="IPR009000">
    <property type="entry name" value="Transl_B-barrel_sf"/>
</dbReference>
<dbReference type="GO" id="GO:0005524">
    <property type="term" value="F:ATP binding"/>
    <property type="evidence" value="ECO:0007669"/>
    <property type="project" value="InterPro"/>
</dbReference>
<dbReference type="InterPro" id="IPR051335">
    <property type="entry name" value="Alanyl-tRNA_Editing_Enzymes"/>
</dbReference>
<dbReference type="RefSeq" id="WP_171441639.1">
    <property type="nucleotide sequence ID" value="NZ_JABFNS010000003.1"/>
</dbReference>
<dbReference type="GO" id="GO:0002161">
    <property type="term" value="F:aminoacyl-tRNA deacylase activity"/>
    <property type="evidence" value="ECO:0007669"/>
    <property type="project" value="UniProtKB-ARBA"/>
</dbReference>
<dbReference type="SUPFAM" id="SSF55186">
    <property type="entry name" value="ThrRS/AlaRS common domain"/>
    <property type="match status" value="1"/>
</dbReference>
<dbReference type="GO" id="GO:0046872">
    <property type="term" value="F:metal ion binding"/>
    <property type="evidence" value="ECO:0007669"/>
    <property type="project" value="UniProtKB-KW"/>
</dbReference>
<evidence type="ECO:0000256" key="2">
    <source>
        <dbReference type="ARBA" id="ARBA00022723"/>
    </source>
</evidence>
<protein>
    <submittedName>
        <fullName evidence="5">Alanyl-tRNA editing protein</fullName>
    </submittedName>
</protein>
<dbReference type="SUPFAM" id="SSF50447">
    <property type="entry name" value="Translation proteins"/>
    <property type="match status" value="1"/>
</dbReference>
<sequence length="220" mass="24617">MTRKLFWQEPYWTELETRIRDVRGPIVTLEDTIFYAFSGGQESDEGTIGGHRVREARKEGSGIDYALDEGHGLTPGTAVTVRIEWERRYRLMRLHFAAELVLELVSRRVEGIPKIGAHIAQDKARIDFVYPGSIASLLPEISGQALHIVTSNQPIISAFSDEAAGLRYWEVEGFARVPCGGTHLKRTGEVGEIELKRKNIGKGKERIEVFLKGAPLPFSS</sequence>
<dbReference type="InterPro" id="IPR012947">
    <property type="entry name" value="tRNA_SAD"/>
</dbReference>
<dbReference type="AlphaFoldDB" id="A0A7Y4IHE3"/>
<dbReference type="Proteomes" id="UP000533080">
    <property type="component" value="Unassembled WGS sequence"/>
</dbReference>
<dbReference type="GO" id="GO:0043039">
    <property type="term" value="P:tRNA aminoacylation"/>
    <property type="evidence" value="ECO:0007669"/>
    <property type="project" value="InterPro"/>
</dbReference>
<dbReference type="GO" id="GO:0004812">
    <property type="term" value="F:aminoacyl-tRNA ligase activity"/>
    <property type="evidence" value="ECO:0007669"/>
    <property type="project" value="InterPro"/>
</dbReference>
<dbReference type="Pfam" id="PF07973">
    <property type="entry name" value="tRNA_SAD"/>
    <property type="match status" value="1"/>
</dbReference>
<reference evidence="5 6" key="1">
    <citation type="submission" date="2020-05" db="EMBL/GenBank/DDBJ databases">
        <authorList>
            <person name="Whitworth D."/>
        </authorList>
    </citation>
    <scope>NUCLEOTIDE SEQUENCE [LARGE SCALE GENOMIC DNA]</scope>
    <source>
        <strain evidence="5 6">AM005</strain>
    </source>
</reference>
<name>A0A7Y4IHE3_MYXXA</name>
<keyword evidence="3" id="KW-0862">Zinc</keyword>